<dbReference type="SUPFAM" id="SSF48452">
    <property type="entry name" value="TPR-like"/>
    <property type="match status" value="1"/>
</dbReference>
<accession>A0A8F9TTK5</accession>
<dbReference type="Gene3D" id="1.25.40.10">
    <property type="entry name" value="Tetratricopeptide repeat domain"/>
    <property type="match status" value="1"/>
</dbReference>
<evidence type="ECO:0000256" key="2">
    <source>
        <dbReference type="SAM" id="SignalP"/>
    </source>
</evidence>
<evidence type="ECO:0000313" key="3">
    <source>
        <dbReference type="EMBL" id="QYM77847.1"/>
    </source>
</evidence>
<name>A0A8F9TTK5_9BACT</name>
<evidence type="ECO:0000256" key="1">
    <source>
        <dbReference type="PROSITE-ProRule" id="PRU00339"/>
    </source>
</evidence>
<feature type="chain" id="PRO_5034446144" description="Tetratricopeptide repeat protein" evidence="2">
    <location>
        <begin position="21"/>
        <end position="236"/>
    </location>
</feature>
<proteinExistence type="predicted"/>
<keyword evidence="1" id="KW-0802">TPR repeat</keyword>
<dbReference type="AlphaFoldDB" id="A0A8F9TTK5"/>
<keyword evidence="2" id="KW-0732">Signal</keyword>
<evidence type="ECO:0008006" key="5">
    <source>
        <dbReference type="Google" id="ProtNLM"/>
    </source>
</evidence>
<gene>
    <name evidence="3" type="ORF">K0B96_11005</name>
</gene>
<feature type="signal peptide" evidence="2">
    <location>
        <begin position="1"/>
        <end position="20"/>
    </location>
</feature>
<dbReference type="PROSITE" id="PS51257">
    <property type="entry name" value="PROKAR_LIPOPROTEIN"/>
    <property type="match status" value="1"/>
</dbReference>
<sequence>MKTRHLLLLSCLLLAGCVVVQNDPRADPRLKSVDQLPMYGGMDRSLVPELKKGDEAFIESTASAFGGRERAAKRWVDQAFAFYNHNDLDMAMRRFNQAWLLDPKNPEVYWGFGAVLHDRGLAFGAYDMEIRAYKLGFRDPGFLADLGRVAALRTVEAKDLSPEQRAAFIAESESYYEDAIKSGEKLGYIYDSWATAKYWVGDYSGAWAKIKIARSHGAGAKDQFLSMLAQKMPEPK</sequence>
<reference evidence="3" key="1">
    <citation type="submission" date="2021-08" db="EMBL/GenBank/DDBJ databases">
        <title>Genome of a novel bacterium of the phylum Verrucomicrobia, Oleiharenicola sp. KSB-15.</title>
        <authorList>
            <person name="Chung J.-H."/>
            <person name="Ahn J.-H."/>
            <person name="Yoon Y."/>
            <person name="Kim D.-Y."/>
            <person name="An S.-H."/>
            <person name="Park I."/>
            <person name="Yeon J."/>
        </authorList>
    </citation>
    <scope>NUCLEOTIDE SEQUENCE</scope>
    <source>
        <strain evidence="3">KSB-15</strain>
    </source>
</reference>
<dbReference type="EMBL" id="CP080507">
    <property type="protein sequence ID" value="QYM77847.1"/>
    <property type="molecule type" value="Genomic_DNA"/>
</dbReference>
<organism evidence="3 4">
    <name type="scientific">Horticoccus luteus</name>
    <dbReference type="NCBI Taxonomy" id="2862869"/>
    <lineage>
        <taxon>Bacteria</taxon>
        <taxon>Pseudomonadati</taxon>
        <taxon>Verrucomicrobiota</taxon>
        <taxon>Opitutia</taxon>
        <taxon>Opitutales</taxon>
        <taxon>Opitutaceae</taxon>
        <taxon>Horticoccus</taxon>
    </lineage>
</organism>
<dbReference type="InterPro" id="IPR011990">
    <property type="entry name" value="TPR-like_helical_dom_sf"/>
</dbReference>
<dbReference type="PROSITE" id="PS50005">
    <property type="entry name" value="TPR"/>
    <property type="match status" value="1"/>
</dbReference>
<dbReference type="RefSeq" id="WP_220160951.1">
    <property type="nucleotide sequence ID" value="NZ_CP080507.1"/>
</dbReference>
<evidence type="ECO:0000313" key="4">
    <source>
        <dbReference type="Proteomes" id="UP000825051"/>
    </source>
</evidence>
<dbReference type="Proteomes" id="UP000825051">
    <property type="component" value="Chromosome"/>
</dbReference>
<feature type="repeat" description="TPR" evidence="1">
    <location>
        <begin position="72"/>
        <end position="105"/>
    </location>
</feature>
<keyword evidence="4" id="KW-1185">Reference proteome</keyword>
<dbReference type="InterPro" id="IPR019734">
    <property type="entry name" value="TPR_rpt"/>
</dbReference>
<dbReference type="KEGG" id="ole:K0B96_11005"/>
<protein>
    <recommendedName>
        <fullName evidence="5">Tetratricopeptide repeat protein</fullName>
    </recommendedName>
</protein>